<keyword evidence="1" id="KW-0175">Coiled coil</keyword>
<dbReference type="EMBL" id="BK015052">
    <property type="protein sequence ID" value="DAD89016.1"/>
    <property type="molecule type" value="Genomic_DNA"/>
</dbReference>
<evidence type="ECO:0000256" key="1">
    <source>
        <dbReference type="SAM" id="Coils"/>
    </source>
</evidence>
<accession>A0A8S5N3G1</accession>
<proteinExistence type="predicted"/>
<sequence length="62" mass="7019">MSKTHIQNTETSTLASEIISDLEKERKKLKAENKNLRETAVTLGLMLTKILKEGDIPHEDAR</sequence>
<keyword evidence="2" id="KW-0238">DNA-binding</keyword>
<feature type="coiled-coil region" evidence="1">
    <location>
        <begin position="12"/>
        <end position="42"/>
    </location>
</feature>
<reference evidence="2" key="1">
    <citation type="journal article" date="2021" name="Proc. Natl. Acad. Sci. U.S.A.">
        <title>A Catalog of Tens of Thousands of Viruses from Human Metagenomes Reveals Hidden Associations with Chronic Diseases.</title>
        <authorList>
            <person name="Tisza M.J."/>
            <person name="Buck C.B."/>
        </authorList>
    </citation>
    <scope>NUCLEOTIDE SEQUENCE</scope>
    <source>
        <strain evidence="2">Ctv0N24</strain>
    </source>
</reference>
<evidence type="ECO:0000313" key="2">
    <source>
        <dbReference type="EMBL" id="DAD89016.1"/>
    </source>
</evidence>
<dbReference type="GO" id="GO:0003677">
    <property type="term" value="F:DNA binding"/>
    <property type="evidence" value="ECO:0007669"/>
    <property type="project" value="UniProtKB-KW"/>
</dbReference>
<name>A0A8S5N3G1_9CAUD</name>
<protein>
    <submittedName>
        <fullName evidence="2">DNA-binding regulatory protein</fullName>
    </submittedName>
</protein>
<organism evidence="2">
    <name type="scientific">Siphoviridae sp. ctv0N24</name>
    <dbReference type="NCBI Taxonomy" id="2826509"/>
    <lineage>
        <taxon>Viruses</taxon>
        <taxon>Duplodnaviria</taxon>
        <taxon>Heunggongvirae</taxon>
        <taxon>Uroviricota</taxon>
        <taxon>Caudoviricetes</taxon>
    </lineage>
</organism>